<proteinExistence type="predicted"/>
<reference evidence="1 2" key="1">
    <citation type="submission" date="2014-05" db="EMBL/GenBank/DDBJ databases">
        <title>Methylome analysis of the phasevarions of Haemophilus influenzae.</title>
        <authorList>
            <person name="Atack J.M."/>
            <person name="Fox K.L."/>
            <person name="Power P.M."/>
            <person name="Clark T."/>
            <person name="Jurcisek J."/>
            <person name="Korlach J."/>
            <person name="Bakaletz L.O."/>
            <person name="Jennings M.P."/>
        </authorList>
    </citation>
    <scope>NUCLEOTIDE SEQUENCE [LARGE SCALE GENOMIC DNA]</scope>
    <source>
        <strain evidence="1 2">1209</strain>
    </source>
</reference>
<evidence type="ECO:0000313" key="2">
    <source>
        <dbReference type="Proteomes" id="UP000050700"/>
    </source>
</evidence>
<accession>A0A0D0IJF6</accession>
<dbReference type="RefSeq" id="WP_005663364.1">
    <property type="nucleotide sequence ID" value="NZ_AP018778.1"/>
</dbReference>
<dbReference type="PATRIC" id="fig|727.564.peg.1115"/>
<gene>
    <name evidence="1" type="ORF">NTHI1209_00895</name>
</gene>
<evidence type="ECO:0000313" key="1">
    <source>
        <dbReference type="EMBL" id="KIS35291.1"/>
    </source>
</evidence>
<sequence length="95" mass="10817">MSQYPSFTVKSLVKCPICEGPLNIDTSSAISLTYFKGHLVCCNPRCRDFECDFEIILSNFKRSLGMRDAHEIATWTASEKSRKNIDPRQIQIEAD</sequence>
<protein>
    <submittedName>
        <fullName evidence="1">Uncharacterized protein</fullName>
    </submittedName>
</protein>
<dbReference type="Proteomes" id="UP000050700">
    <property type="component" value="Unassembled WGS sequence"/>
</dbReference>
<comment type="caution">
    <text evidence="1">The sequence shown here is derived from an EMBL/GenBank/DDBJ whole genome shotgun (WGS) entry which is preliminary data.</text>
</comment>
<dbReference type="AlphaFoldDB" id="A0A0D0IJF6"/>
<name>A0A0D0IJF6_HAEIF</name>
<organism evidence="1 2">
    <name type="scientific">Haemophilus influenzae</name>
    <dbReference type="NCBI Taxonomy" id="727"/>
    <lineage>
        <taxon>Bacteria</taxon>
        <taxon>Pseudomonadati</taxon>
        <taxon>Pseudomonadota</taxon>
        <taxon>Gammaproteobacteria</taxon>
        <taxon>Pasteurellales</taxon>
        <taxon>Pasteurellaceae</taxon>
        <taxon>Haemophilus</taxon>
    </lineage>
</organism>
<dbReference type="EMBL" id="JMQP01000002">
    <property type="protein sequence ID" value="KIS35291.1"/>
    <property type="molecule type" value="Genomic_DNA"/>
</dbReference>